<sequence>MAAGSAAKENAAPSSDSTASAVGVSRRPGYAVKSCGVKKRPSRARLLGRVPLRDITNLIEAISAVAGPEAPRGQEVSPAAATELTEPDAVLPAVLRLAALQDGVAAGPAAKAAGYSLRKGFR</sequence>
<organism evidence="2 3">
    <name type="scientific">Miscanthus lutarioriparius</name>
    <dbReference type="NCBI Taxonomy" id="422564"/>
    <lineage>
        <taxon>Eukaryota</taxon>
        <taxon>Viridiplantae</taxon>
        <taxon>Streptophyta</taxon>
        <taxon>Embryophyta</taxon>
        <taxon>Tracheophyta</taxon>
        <taxon>Spermatophyta</taxon>
        <taxon>Magnoliopsida</taxon>
        <taxon>Liliopsida</taxon>
        <taxon>Poales</taxon>
        <taxon>Poaceae</taxon>
        <taxon>PACMAD clade</taxon>
        <taxon>Panicoideae</taxon>
        <taxon>Andropogonodae</taxon>
        <taxon>Andropogoneae</taxon>
        <taxon>Saccharinae</taxon>
        <taxon>Miscanthus</taxon>
    </lineage>
</organism>
<protein>
    <submittedName>
        <fullName evidence="2">Uncharacterized protein</fullName>
    </submittedName>
</protein>
<feature type="region of interest" description="Disordered" evidence="1">
    <location>
        <begin position="1"/>
        <end position="27"/>
    </location>
</feature>
<evidence type="ECO:0000256" key="1">
    <source>
        <dbReference type="SAM" id="MobiDB-lite"/>
    </source>
</evidence>
<reference evidence="2" key="1">
    <citation type="submission" date="2020-10" db="EMBL/GenBank/DDBJ databases">
        <authorList>
            <person name="Han B."/>
            <person name="Lu T."/>
            <person name="Zhao Q."/>
            <person name="Huang X."/>
            <person name="Zhao Y."/>
        </authorList>
    </citation>
    <scope>NUCLEOTIDE SEQUENCE</scope>
</reference>
<evidence type="ECO:0000313" key="2">
    <source>
        <dbReference type="EMBL" id="CAD6339304.1"/>
    </source>
</evidence>
<comment type="caution">
    <text evidence="2">The sequence shown here is derived from an EMBL/GenBank/DDBJ whole genome shotgun (WGS) entry which is preliminary data.</text>
</comment>
<accession>A0A811SAQ8</accession>
<evidence type="ECO:0000313" key="3">
    <source>
        <dbReference type="Proteomes" id="UP000604825"/>
    </source>
</evidence>
<dbReference type="EMBL" id="CAJGYO010000019">
    <property type="protein sequence ID" value="CAD6339304.1"/>
    <property type="molecule type" value="Genomic_DNA"/>
</dbReference>
<dbReference type="AlphaFoldDB" id="A0A811SAQ8"/>
<keyword evidence="3" id="KW-1185">Reference proteome</keyword>
<gene>
    <name evidence="2" type="ORF">NCGR_LOCUS63402</name>
</gene>
<proteinExistence type="predicted"/>
<dbReference type="OrthoDB" id="695662at2759"/>
<dbReference type="Proteomes" id="UP000604825">
    <property type="component" value="Unassembled WGS sequence"/>
</dbReference>
<name>A0A811SAQ8_9POAL</name>